<dbReference type="InterPro" id="IPR011009">
    <property type="entry name" value="Kinase-like_dom_sf"/>
</dbReference>
<name>A0A318S2G3_9DEIO</name>
<evidence type="ECO:0008006" key="3">
    <source>
        <dbReference type="Google" id="ProtNLM"/>
    </source>
</evidence>
<proteinExistence type="predicted"/>
<sequence length="373" mass="41754">MADFAPSDVTVGVRALLSDPDARVSSWQAEDVHWRVVSEVTDGLRRLRGTALGKGGLVAWSLIVKTARPAEPSDQSWRREVEAYTSGLLRTLPEVRPARLLHVTRSAPDRIALWLEDVPDETPEVWPLKRHVVTARHLGQFNAAHEVDVVPVWAWRDWLDGLHPRLAPADDERVWSAPIVREAFEDAPLEALERVRESHDRWRVLLDALPVTLVHLDAGRFNVRAESETRSVLLDWQALGVGPLGADLAMTHFLNVCRFYADPFRVSDLDVEAFEAYWNAVERPGSSWEAVRFAYSSVIAARTALVVRLLLPRLAAGDERLWASWGEKRGWSAREAVRAWGRGMTSLLSLAEEADRLAGHLAALPRSRPPGTS</sequence>
<comment type="caution">
    <text evidence="1">The sequence shown here is derived from an EMBL/GenBank/DDBJ whole genome shotgun (WGS) entry which is preliminary data.</text>
</comment>
<dbReference type="SUPFAM" id="SSF56112">
    <property type="entry name" value="Protein kinase-like (PK-like)"/>
    <property type="match status" value="1"/>
</dbReference>
<reference evidence="1 2" key="1">
    <citation type="submission" date="2018-06" db="EMBL/GenBank/DDBJ databases">
        <title>Genomic Encyclopedia of Type Strains, Phase IV (KMG-IV): sequencing the most valuable type-strain genomes for metagenomic binning, comparative biology and taxonomic classification.</title>
        <authorList>
            <person name="Goeker M."/>
        </authorList>
    </citation>
    <scope>NUCLEOTIDE SEQUENCE [LARGE SCALE GENOMIC DNA]</scope>
    <source>
        <strain evidence="1 2">DSM 18048</strain>
    </source>
</reference>
<evidence type="ECO:0000313" key="2">
    <source>
        <dbReference type="Proteomes" id="UP000248326"/>
    </source>
</evidence>
<accession>A0A318S2G3</accession>
<dbReference type="OrthoDB" id="141068at2"/>
<protein>
    <recommendedName>
        <fullName evidence="3">Phosphotransferase family enzyme</fullName>
    </recommendedName>
</protein>
<dbReference type="Proteomes" id="UP000248326">
    <property type="component" value="Unassembled WGS sequence"/>
</dbReference>
<dbReference type="RefSeq" id="WP_110888509.1">
    <property type="nucleotide sequence ID" value="NZ_QJSX01000020.1"/>
</dbReference>
<evidence type="ECO:0000313" key="1">
    <source>
        <dbReference type="EMBL" id="PYE49936.1"/>
    </source>
</evidence>
<dbReference type="AlphaFoldDB" id="A0A318S2G3"/>
<gene>
    <name evidence="1" type="ORF">DES52_12014</name>
</gene>
<organism evidence="1 2">
    <name type="scientific">Deinococcus yavapaiensis KR-236</name>
    <dbReference type="NCBI Taxonomy" id="694435"/>
    <lineage>
        <taxon>Bacteria</taxon>
        <taxon>Thermotogati</taxon>
        <taxon>Deinococcota</taxon>
        <taxon>Deinococci</taxon>
        <taxon>Deinococcales</taxon>
        <taxon>Deinococcaceae</taxon>
        <taxon>Deinococcus</taxon>
    </lineage>
</organism>
<dbReference type="EMBL" id="QJSX01000020">
    <property type="protein sequence ID" value="PYE49936.1"/>
    <property type="molecule type" value="Genomic_DNA"/>
</dbReference>
<keyword evidence="2" id="KW-1185">Reference proteome</keyword>